<dbReference type="InterPro" id="IPR050149">
    <property type="entry name" value="Collagen_superfamily"/>
</dbReference>
<feature type="compositionally biased region" description="Basic and acidic residues" evidence="2">
    <location>
        <begin position="242"/>
        <end position="259"/>
    </location>
</feature>
<organism evidence="6 7">
    <name type="scientific">Bombyx mori</name>
    <name type="common">Silk moth</name>
    <dbReference type="NCBI Taxonomy" id="7091"/>
    <lineage>
        <taxon>Eukaryota</taxon>
        <taxon>Metazoa</taxon>
        <taxon>Ecdysozoa</taxon>
        <taxon>Arthropoda</taxon>
        <taxon>Hexapoda</taxon>
        <taxon>Insecta</taxon>
        <taxon>Pterygota</taxon>
        <taxon>Neoptera</taxon>
        <taxon>Endopterygota</taxon>
        <taxon>Lepidoptera</taxon>
        <taxon>Glossata</taxon>
        <taxon>Ditrysia</taxon>
        <taxon>Bombycoidea</taxon>
        <taxon>Bombycidae</taxon>
        <taxon>Bombycinae</taxon>
        <taxon>Bombyx</taxon>
    </lineage>
</organism>
<evidence type="ECO:0000313" key="7">
    <source>
        <dbReference type="Proteomes" id="UP000005204"/>
    </source>
</evidence>
<accession>A0A8R2GBS2</accession>
<feature type="region of interest" description="Disordered" evidence="2">
    <location>
        <begin position="533"/>
        <end position="714"/>
    </location>
</feature>
<dbReference type="PANTHER" id="PTHR24023">
    <property type="entry name" value="COLLAGEN ALPHA"/>
    <property type="match status" value="1"/>
</dbReference>
<dbReference type="GO" id="GO:0005581">
    <property type="term" value="C:collagen trimer"/>
    <property type="evidence" value="ECO:0007669"/>
    <property type="project" value="UniProtKB-KW"/>
</dbReference>
<feature type="compositionally biased region" description="Acidic residues" evidence="2">
    <location>
        <begin position="225"/>
        <end position="235"/>
    </location>
</feature>
<dbReference type="KEGG" id="bmor:101738279"/>
<keyword evidence="7" id="KW-1185">Reference proteome</keyword>
<dbReference type="RefSeq" id="XP_012551551.3">
    <property type="nucleotide sequence ID" value="XM_012696097.4"/>
</dbReference>
<name>A0A8R2GBS2_BOMMO</name>
<dbReference type="Pfam" id="PF06482">
    <property type="entry name" value="Endostatin"/>
    <property type="match status" value="1"/>
</dbReference>
<dbReference type="Pfam" id="PF20010">
    <property type="entry name" value="Collagen_trimer"/>
    <property type="match status" value="1"/>
</dbReference>
<feature type="compositionally biased region" description="Basic and acidic residues" evidence="2">
    <location>
        <begin position="485"/>
        <end position="497"/>
    </location>
</feature>
<dbReference type="Gene3D" id="2.60.120.200">
    <property type="match status" value="1"/>
</dbReference>
<dbReference type="GO" id="GO:0031012">
    <property type="term" value="C:extracellular matrix"/>
    <property type="evidence" value="ECO:0007669"/>
    <property type="project" value="TreeGrafter"/>
</dbReference>
<evidence type="ECO:0000259" key="5">
    <source>
        <dbReference type="Pfam" id="PF20010"/>
    </source>
</evidence>
<protein>
    <submittedName>
        <fullName evidence="6">Uncharacterized protein</fullName>
    </submittedName>
</protein>
<dbReference type="SUPFAM" id="SSF49899">
    <property type="entry name" value="Concanavalin A-like lectins/glucanases"/>
    <property type="match status" value="1"/>
</dbReference>
<evidence type="ECO:0000256" key="3">
    <source>
        <dbReference type="SAM" id="SignalP"/>
    </source>
</evidence>
<dbReference type="Gene3D" id="3.10.100.10">
    <property type="entry name" value="Mannose-Binding Protein A, subunit A"/>
    <property type="match status" value="1"/>
</dbReference>
<evidence type="ECO:0000256" key="2">
    <source>
        <dbReference type="SAM" id="MobiDB-lite"/>
    </source>
</evidence>
<feature type="compositionally biased region" description="Pro residues" evidence="2">
    <location>
        <begin position="671"/>
        <end position="687"/>
    </location>
</feature>
<feature type="compositionally biased region" description="Pro residues" evidence="2">
    <location>
        <begin position="653"/>
        <end position="662"/>
    </location>
</feature>
<dbReference type="GeneID" id="101738279"/>
<feature type="compositionally biased region" description="Basic and acidic residues" evidence="2">
    <location>
        <begin position="533"/>
        <end position="545"/>
    </location>
</feature>
<dbReference type="InterPro" id="IPR045463">
    <property type="entry name" value="XV/XVIII_trimerization_dom"/>
</dbReference>
<feature type="compositionally biased region" description="Low complexity" evidence="2">
    <location>
        <begin position="563"/>
        <end position="575"/>
    </location>
</feature>
<feature type="domain" description="Collagen type XV/XVIII trimerization" evidence="5">
    <location>
        <begin position="738"/>
        <end position="781"/>
    </location>
</feature>
<feature type="region of interest" description="Disordered" evidence="2">
    <location>
        <begin position="225"/>
        <end position="502"/>
    </location>
</feature>
<feature type="domain" description="Collagenase NC10/endostatin" evidence="4">
    <location>
        <begin position="809"/>
        <end position="978"/>
    </location>
</feature>
<evidence type="ECO:0000259" key="4">
    <source>
        <dbReference type="Pfam" id="PF06482"/>
    </source>
</evidence>
<dbReference type="Pfam" id="PF01391">
    <property type="entry name" value="Collagen"/>
    <property type="match status" value="3"/>
</dbReference>
<feature type="compositionally biased region" description="Basic and acidic residues" evidence="2">
    <location>
        <begin position="623"/>
        <end position="647"/>
    </location>
</feature>
<dbReference type="AlphaFoldDB" id="A0A8R2GBS2"/>
<dbReference type="EnsemblMetazoa" id="XM_012696097.3">
    <property type="protein sequence ID" value="XP_012551551.3"/>
    <property type="gene ID" value="LOC101738279"/>
</dbReference>
<dbReference type="InterPro" id="IPR008160">
    <property type="entry name" value="Collagen"/>
</dbReference>
<evidence type="ECO:0000313" key="6">
    <source>
        <dbReference type="EnsemblMetazoa" id="XP_012551551.3"/>
    </source>
</evidence>
<proteinExistence type="predicted"/>
<feature type="compositionally biased region" description="Basic and acidic residues" evidence="2">
    <location>
        <begin position="463"/>
        <end position="475"/>
    </location>
</feature>
<reference evidence="6" key="2">
    <citation type="submission" date="2022-06" db="UniProtKB">
        <authorList>
            <consortium name="EnsemblMetazoa"/>
        </authorList>
    </citation>
    <scope>IDENTIFICATION</scope>
    <source>
        <strain evidence="6">p50T (Dazao)</strain>
    </source>
</reference>
<dbReference type="Gene3D" id="3.40.1620.70">
    <property type="match status" value="1"/>
</dbReference>
<keyword evidence="1" id="KW-0176">Collagen</keyword>
<dbReference type="InterPro" id="IPR016187">
    <property type="entry name" value="CTDL_fold"/>
</dbReference>
<feature type="signal peptide" evidence="3">
    <location>
        <begin position="1"/>
        <end position="19"/>
    </location>
</feature>
<dbReference type="Proteomes" id="UP000005204">
    <property type="component" value="Unassembled WGS sequence"/>
</dbReference>
<reference evidence="7" key="1">
    <citation type="journal article" date="2008" name="Insect Biochem. Mol. Biol.">
        <title>The genome of a lepidopteran model insect, the silkworm Bombyx mori.</title>
        <authorList>
            <consortium name="International Silkworm Genome Consortium"/>
        </authorList>
    </citation>
    <scope>NUCLEOTIDE SEQUENCE [LARGE SCALE GENOMIC DNA]</scope>
    <source>
        <strain evidence="7">p50T</strain>
    </source>
</reference>
<feature type="chain" id="PRO_5035855350" evidence="3">
    <location>
        <begin position="20"/>
        <end position="1008"/>
    </location>
</feature>
<evidence type="ECO:0000256" key="1">
    <source>
        <dbReference type="ARBA" id="ARBA00023119"/>
    </source>
</evidence>
<sequence length="1008" mass="107641">MAGILYTLFSILLFQRAISSYLSGGYNLLRLDQLPSDIPTTVAPDGFPAPNFANQSVTIPISDIIEIGDYLPTPFIINAVIKLDELTATCLFQFKNNVADTYFSLCMEPASESLVRFIFNGLDTSPIETVVKVDKDSWTKYTFEIDRTSLTTRLDCILLFKQSTERPTMDVLFEPDSTLVLGESPYSEKNFMGSIKEIKIYPDSNEETIKNICNEDFKLPSIFNEENEESTDNVEEPQYIKNPEKGEKGDKGEKGEKGQKGHQCLKGEPGNSVIGPEGSQGPVGPLGPPGPVGKRGPKGECECSPNLVSTLLETMPEMRGPPGEAGPRGEPGLPGLHGEKGPEGPAGKPGLDGRVGEPGHDGVPGRNGKPGEPGPPGKDGAPGRDGEPGLRGPPGPPGPGFMETEEEKKARQIRIPGPKGEQGSPGLPGYPGPKGETGSKGDKGEIGQQGAKGEEGIMGQMGEKGKKGDKGDAGVDGRPGMHGNHGVDGRTGDKGDKGAPGLAGLPASLASILDEEMDELTKAAIIEKFRGFKGEHGDKGDKGSKGDQGNTGLAGEPGKDGRTGSTGPRGPTGPRGKQGPMGPRGYKGARGAPGPVGKVPASEIALLKGATGPPGPKGSTGEKGQKGDKAPEIDVSKLKGEKGDRGLEGSPGKPGPIGPVGPPGICEKSSPQPPIPGPPGPPGPPGSPGRDGEAGQPGASIIGPKGEPGFTMTSNNIDETVDFDSNDDEAFFKSYTIIFKTYKGLLKRTSKTPVGTLAYVLDEQILLLRVEYGWQNVNIGSMYQPSRSAPRLVPYNQPSKSPNDKRYIRLAALNEPYSGRMETHLNRVGYSAINYECHRQSMRDYNGTFVAVLSNRVTDLISLVKPSERNIPVTNLKGEILYPSWSSIFDGARSMHGQSKANIYSFDNRNVYVDQQWPKKMVWIGADTLGNRSTKAYCDEWSSDSQQMFGTASPLDKLLEQRLLSCDNKLIVLCVELSSQASRHNHKKRWPKKRVTYDKRIRKPFAGT</sequence>
<dbReference type="PANTHER" id="PTHR24023:SF1082">
    <property type="entry name" value="COLLAGEN TRIPLE HELIX REPEAT"/>
    <property type="match status" value="1"/>
</dbReference>
<dbReference type="SUPFAM" id="SSF56436">
    <property type="entry name" value="C-type lectin-like"/>
    <property type="match status" value="1"/>
</dbReference>
<dbReference type="GO" id="GO:0005615">
    <property type="term" value="C:extracellular space"/>
    <property type="evidence" value="ECO:0007669"/>
    <property type="project" value="TreeGrafter"/>
</dbReference>
<keyword evidence="3" id="KW-0732">Signal</keyword>
<dbReference type="InterPro" id="IPR013320">
    <property type="entry name" value="ConA-like_dom_sf"/>
</dbReference>
<dbReference type="InterPro" id="IPR016186">
    <property type="entry name" value="C-type_lectin-like/link_sf"/>
</dbReference>
<dbReference type="InterPro" id="IPR010515">
    <property type="entry name" value="Collagenase_NC10/endostatin"/>
</dbReference>